<keyword evidence="1" id="KW-0812">Transmembrane</keyword>
<proteinExistence type="predicted"/>
<keyword evidence="1" id="KW-1133">Transmembrane helix</keyword>
<feature type="transmembrane region" description="Helical" evidence="1">
    <location>
        <begin position="27"/>
        <end position="47"/>
    </location>
</feature>
<dbReference type="EMBL" id="BHZD01000001">
    <property type="protein sequence ID" value="GCD47414.1"/>
    <property type="molecule type" value="Genomic_DNA"/>
</dbReference>
<comment type="caution">
    <text evidence="2">The sequence shown here is derived from an EMBL/GenBank/DDBJ whole genome shotgun (WGS) entry which is preliminary data.</text>
</comment>
<dbReference type="Proteomes" id="UP000286746">
    <property type="component" value="Unassembled WGS sequence"/>
</dbReference>
<sequence>MYGAGDSMGALERAAAMERAARARSGWYARYLWVFAAGQSVLVPMALLWHGFAAALTFTLATTVLVSGISLYAARQRIVRRGFGVRHGVLIGMWAALYSASILFGQLVFVDSRTFAVVAASACALPLVAGAVLERRRSS</sequence>
<accession>A0A401WDI5</accession>
<evidence type="ECO:0000313" key="2">
    <source>
        <dbReference type="EMBL" id="GCD47414.1"/>
    </source>
</evidence>
<name>A0A401WDI5_STREY</name>
<feature type="transmembrane region" description="Helical" evidence="1">
    <location>
        <begin position="53"/>
        <end position="73"/>
    </location>
</feature>
<organism evidence="2 3">
    <name type="scientific">Streptomyces paromomycinus</name>
    <name type="common">Streptomyces rimosus subsp. paromomycinus</name>
    <dbReference type="NCBI Taxonomy" id="92743"/>
    <lineage>
        <taxon>Bacteria</taxon>
        <taxon>Bacillati</taxon>
        <taxon>Actinomycetota</taxon>
        <taxon>Actinomycetes</taxon>
        <taxon>Kitasatosporales</taxon>
        <taxon>Streptomycetaceae</taxon>
        <taxon>Streptomyces</taxon>
    </lineage>
</organism>
<dbReference type="AlphaFoldDB" id="A0A401WDI5"/>
<feature type="transmembrane region" description="Helical" evidence="1">
    <location>
        <begin position="85"/>
        <end position="109"/>
    </location>
</feature>
<evidence type="ECO:0000313" key="3">
    <source>
        <dbReference type="Proteomes" id="UP000286746"/>
    </source>
</evidence>
<keyword evidence="3" id="KW-1185">Reference proteome</keyword>
<evidence type="ECO:0000256" key="1">
    <source>
        <dbReference type="SAM" id="Phobius"/>
    </source>
</evidence>
<gene>
    <name evidence="2" type="ORF">GKJPGBOP_07180</name>
</gene>
<dbReference type="RefSeq" id="WP_125057535.1">
    <property type="nucleotide sequence ID" value="NZ_BHZD01000001.1"/>
</dbReference>
<reference evidence="2 3" key="1">
    <citation type="submission" date="2018-11" db="EMBL/GenBank/DDBJ databases">
        <title>Whole genome sequence of Streptomyces paromomycinus NBRC 15454(T).</title>
        <authorList>
            <person name="Komaki H."/>
            <person name="Tamura T."/>
        </authorList>
    </citation>
    <scope>NUCLEOTIDE SEQUENCE [LARGE SCALE GENOMIC DNA]</scope>
    <source>
        <strain evidence="2 3">NBRC 15454</strain>
    </source>
</reference>
<keyword evidence="1" id="KW-0472">Membrane</keyword>
<protein>
    <submittedName>
        <fullName evidence="2">Uncharacterized protein</fullName>
    </submittedName>
</protein>
<feature type="transmembrane region" description="Helical" evidence="1">
    <location>
        <begin position="115"/>
        <end position="133"/>
    </location>
</feature>